<feature type="compositionally biased region" description="Gly residues" evidence="1">
    <location>
        <begin position="126"/>
        <end position="139"/>
    </location>
</feature>
<evidence type="ECO:0000313" key="3">
    <source>
        <dbReference type="Proteomes" id="UP000823388"/>
    </source>
</evidence>
<gene>
    <name evidence="2" type="ORF">PVAP13_4NG211743</name>
</gene>
<dbReference type="Proteomes" id="UP000823388">
    <property type="component" value="Chromosome 4N"/>
</dbReference>
<feature type="compositionally biased region" description="Pro residues" evidence="1">
    <location>
        <begin position="197"/>
        <end position="209"/>
    </location>
</feature>
<accession>A0A8T0TBR4</accession>
<feature type="compositionally biased region" description="Basic residues" evidence="1">
    <location>
        <begin position="315"/>
        <end position="324"/>
    </location>
</feature>
<feature type="compositionally biased region" description="Low complexity" evidence="1">
    <location>
        <begin position="140"/>
        <end position="151"/>
    </location>
</feature>
<feature type="region of interest" description="Disordered" evidence="1">
    <location>
        <begin position="286"/>
        <end position="389"/>
    </location>
</feature>
<proteinExistence type="predicted"/>
<dbReference type="EMBL" id="CM029044">
    <property type="protein sequence ID" value="KAG2606675.1"/>
    <property type="molecule type" value="Genomic_DNA"/>
</dbReference>
<sequence>MLNSKLVGKKSRGRRRPASYTAPEKLPTKISNAAPVPPSLPSRTFQNAAPAEAQTRAPAYPTQRTQADGAPRGRDGQAGGGGGPSGGGAGRRRRRWRASSRGAGAGALADAGGACGSTVPGEDVRAGGGPGDGRRGVVGRGAEQLRGVGPARLRRGAPPAPLQARQLLHLPPAAQHLRIPQGEPGQVGVCARRLPRQPVPPPPQHPPPARRGGRIHGVRDVIGREDRRERERRPREGAREAAARPGGAGAGVGAAAARAAGGPCAAAGHGAPRAGHGAAAGAVHGLPSVRHRDPGLPGAPRQRGARRGRQEAAAARRRGGRPRLRGAGAGGELRGRGGYRLGRGSGEPRLRQHLHRHGHDMVRAARGGAGGNRRRGGGARCGRGRLGGG</sequence>
<feature type="compositionally biased region" description="Low complexity" evidence="1">
    <location>
        <begin position="99"/>
        <end position="112"/>
    </location>
</feature>
<feature type="region of interest" description="Disordered" evidence="1">
    <location>
        <begin position="1"/>
        <end position="156"/>
    </location>
</feature>
<feature type="compositionally biased region" description="Basic residues" evidence="1">
    <location>
        <begin position="7"/>
        <end position="17"/>
    </location>
</feature>
<feature type="compositionally biased region" description="Basic and acidic residues" evidence="1">
    <location>
        <begin position="217"/>
        <end position="242"/>
    </location>
</feature>
<keyword evidence="3" id="KW-1185">Reference proteome</keyword>
<reference evidence="2" key="1">
    <citation type="submission" date="2020-05" db="EMBL/GenBank/DDBJ databases">
        <title>WGS assembly of Panicum virgatum.</title>
        <authorList>
            <person name="Lovell J.T."/>
            <person name="Jenkins J."/>
            <person name="Shu S."/>
            <person name="Juenger T.E."/>
            <person name="Schmutz J."/>
        </authorList>
    </citation>
    <scope>NUCLEOTIDE SEQUENCE</scope>
    <source>
        <strain evidence="2">AP13</strain>
    </source>
</reference>
<feature type="region of interest" description="Disordered" evidence="1">
    <location>
        <begin position="193"/>
        <end position="253"/>
    </location>
</feature>
<comment type="caution">
    <text evidence="2">The sequence shown here is derived from an EMBL/GenBank/DDBJ whole genome shotgun (WGS) entry which is preliminary data.</text>
</comment>
<feature type="compositionally biased region" description="Gly residues" evidence="1">
    <location>
        <begin position="327"/>
        <end position="345"/>
    </location>
</feature>
<feature type="compositionally biased region" description="Gly residues" evidence="1">
    <location>
        <begin position="76"/>
        <end position="89"/>
    </location>
</feature>
<name>A0A8T0TBR4_PANVG</name>
<protein>
    <submittedName>
        <fullName evidence="2">Uncharacterized protein</fullName>
    </submittedName>
</protein>
<evidence type="ECO:0000313" key="2">
    <source>
        <dbReference type="EMBL" id="KAG2606675.1"/>
    </source>
</evidence>
<dbReference type="AlphaFoldDB" id="A0A8T0TBR4"/>
<feature type="compositionally biased region" description="Gly residues" evidence="1">
    <location>
        <begin position="378"/>
        <end position="389"/>
    </location>
</feature>
<organism evidence="2 3">
    <name type="scientific">Panicum virgatum</name>
    <name type="common">Blackwell switchgrass</name>
    <dbReference type="NCBI Taxonomy" id="38727"/>
    <lineage>
        <taxon>Eukaryota</taxon>
        <taxon>Viridiplantae</taxon>
        <taxon>Streptophyta</taxon>
        <taxon>Embryophyta</taxon>
        <taxon>Tracheophyta</taxon>
        <taxon>Spermatophyta</taxon>
        <taxon>Magnoliopsida</taxon>
        <taxon>Liliopsida</taxon>
        <taxon>Poales</taxon>
        <taxon>Poaceae</taxon>
        <taxon>PACMAD clade</taxon>
        <taxon>Panicoideae</taxon>
        <taxon>Panicodae</taxon>
        <taxon>Paniceae</taxon>
        <taxon>Panicinae</taxon>
        <taxon>Panicum</taxon>
        <taxon>Panicum sect. Hiantes</taxon>
    </lineage>
</organism>
<evidence type="ECO:0000256" key="1">
    <source>
        <dbReference type="SAM" id="MobiDB-lite"/>
    </source>
</evidence>
<feature type="compositionally biased region" description="Low complexity" evidence="1">
    <location>
        <begin position="48"/>
        <end position="59"/>
    </location>
</feature>